<dbReference type="EMBL" id="KZ305034">
    <property type="protein sequence ID" value="PIA44757.1"/>
    <property type="molecule type" value="Genomic_DNA"/>
</dbReference>
<protein>
    <submittedName>
        <fullName evidence="1">Uncharacterized protein</fullName>
    </submittedName>
</protein>
<sequence length="78" mass="8752">MNHLVHVNSLFLSSHVMSHRTLINLKPNGIPSHWSTSKHLSMSLCLSTSMLCLKHLLHPYLGLCSISIGLLPRFHLCP</sequence>
<gene>
    <name evidence="1" type="ORF">AQUCO_01700389v1</name>
</gene>
<keyword evidence="2" id="KW-1185">Reference proteome</keyword>
<accession>A0A2G5DND9</accession>
<dbReference type="InParanoid" id="A0A2G5DND9"/>
<dbReference type="AlphaFoldDB" id="A0A2G5DND9"/>
<evidence type="ECO:0000313" key="2">
    <source>
        <dbReference type="Proteomes" id="UP000230069"/>
    </source>
</evidence>
<reference evidence="1 2" key="1">
    <citation type="submission" date="2017-09" db="EMBL/GenBank/DDBJ databases">
        <title>WGS assembly of Aquilegia coerulea Goldsmith.</title>
        <authorList>
            <person name="Hodges S."/>
            <person name="Kramer E."/>
            <person name="Nordborg M."/>
            <person name="Tomkins J."/>
            <person name="Borevitz J."/>
            <person name="Derieg N."/>
            <person name="Yan J."/>
            <person name="Mihaltcheva S."/>
            <person name="Hayes R.D."/>
            <person name="Rokhsar D."/>
        </authorList>
    </citation>
    <scope>NUCLEOTIDE SEQUENCE [LARGE SCALE GENOMIC DNA]</scope>
    <source>
        <strain evidence="2">cv. Goldsmith</strain>
    </source>
</reference>
<evidence type="ECO:0000313" key="1">
    <source>
        <dbReference type="EMBL" id="PIA44757.1"/>
    </source>
</evidence>
<organism evidence="1 2">
    <name type="scientific">Aquilegia coerulea</name>
    <name type="common">Rocky mountain columbine</name>
    <dbReference type="NCBI Taxonomy" id="218851"/>
    <lineage>
        <taxon>Eukaryota</taxon>
        <taxon>Viridiplantae</taxon>
        <taxon>Streptophyta</taxon>
        <taxon>Embryophyta</taxon>
        <taxon>Tracheophyta</taxon>
        <taxon>Spermatophyta</taxon>
        <taxon>Magnoliopsida</taxon>
        <taxon>Ranunculales</taxon>
        <taxon>Ranunculaceae</taxon>
        <taxon>Thalictroideae</taxon>
        <taxon>Aquilegia</taxon>
    </lineage>
</organism>
<proteinExistence type="predicted"/>
<name>A0A2G5DND9_AQUCA</name>
<dbReference type="Proteomes" id="UP000230069">
    <property type="component" value="Unassembled WGS sequence"/>
</dbReference>